<accession>A0A4P2VNU9</accession>
<dbReference type="InterPro" id="IPR000836">
    <property type="entry name" value="PRTase_dom"/>
</dbReference>
<geneLocation type="plasmid" evidence="1 2">
    <name>68K</name>
</geneLocation>
<protein>
    <recommendedName>
        <fullName evidence="3">Phosphoribosyltransferase domain-containing protein</fullName>
    </recommendedName>
</protein>
<keyword evidence="2" id="KW-1185">Reference proteome</keyword>
<name>A0A4P2VNU9_FLUSA</name>
<keyword evidence="1" id="KW-0614">Plasmid</keyword>
<dbReference type="SUPFAM" id="SSF53271">
    <property type="entry name" value="PRTase-like"/>
    <property type="match status" value="1"/>
</dbReference>
<dbReference type="AlphaFoldDB" id="A0A4P2VNU9"/>
<evidence type="ECO:0000313" key="1">
    <source>
        <dbReference type="EMBL" id="BBH54751.1"/>
    </source>
</evidence>
<dbReference type="EMBL" id="AP019370">
    <property type="protein sequence ID" value="BBH54751.1"/>
    <property type="molecule type" value="Genomic_DNA"/>
</dbReference>
<evidence type="ECO:0000313" key="2">
    <source>
        <dbReference type="Proteomes" id="UP000291236"/>
    </source>
</evidence>
<dbReference type="InterPro" id="IPR029057">
    <property type="entry name" value="PRTase-like"/>
</dbReference>
<dbReference type="KEGG" id="sbf:JCM31447_32250"/>
<dbReference type="CDD" id="cd06223">
    <property type="entry name" value="PRTases_typeI"/>
    <property type="match status" value="1"/>
</dbReference>
<reference evidence="1 2" key="1">
    <citation type="submission" date="2018-12" db="EMBL/GenBank/DDBJ databases">
        <title>Rubrispira sanarue gen. nov., sp., nov., a member of the order Silvanigrellales, isolated from a brackish lake in Hamamatsu Japan.</title>
        <authorList>
            <person name="Maejima Y."/>
            <person name="Iino T."/>
            <person name="Muraguchi Y."/>
            <person name="Fukuda K."/>
            <person name="Nojiri H."/>
            <person name="Ohkuma M."/>
            <person name="Moriuchi R."/>
            <person name="Dohra H."/>
            <person name="Kimbara K."/>
            <person name="Shintani M."/>
        </authorList>
    </citation>
    <scope>NUCLEOTIDE SEQUENCE [LARGE SCALE GENOMIC DNA]</scope>
    <source>
        <strain evidence="1 2">RF1110005</strain>
        <plasmid evidence="1 2">68K</plasmid>
    </source>
</reference>
<dbReference type="Gene3D" id="3.40.50.2020">
    <property type="match status" value="1"/>
</dbReference>
<proteinExistence type="predicted"/>
<dbReference type="Proteomes" id="UP000291236">
    <property type="component" value="Plasmid 68K"/>
</dbReference>
<organism evidence="1 2">
    <name type="scientific">Fluviispira sanaruensis</name>
    <dbReference type="NCBI Taxonomy" id="2493639"/>
    <lineage>
        <taxon>Bacteria</taxon>
        <taxon>Pseudomonadati</taxon>
        <taxon>Bdellovibrionota</taxon>
        <taxon>Oligoflexia</taxon>
        <taxon>Silvanigrellales</taxon>
        <taxon>Silvanigrellaceae</taxon>
        <taxon>Fluviispira</taxon>
    </lineage>
</organism>
<gene>
    <name evidence="1" type="ORF">JCM31447_32250</name>
</gene>
<evidence type="ECO:0008006" key="3">
    <source>
        <dbReference type="Google" id="ProtNLM"/>
    </source>
</evidence>
<sequence length="230" mass="26248">MIYGFILSINAKAQKIDKLIIQDHRYLDRDDECFFFAEYFNKDGVIINQGYGAGDNLISNLKIKKSETKRLKYGHKAKAIKQCADLIVKCFTVDKLKECLFIPIPPSKTKDDPEYDDRINQILISIQEEAKLINSDIKFIDLLSTKLSREQTSSHSGKNLTPKEHIDNWVISPLNEDLNKYEVIIIFDDVITTGSQFKAAKNIVQSLNTSAKIIGLFVARRVLIHKKNQG</sequence>